<sequence length="1013" mass="112987">MATAASGSSHLSVTENQKRWLVAGIALNKILIPQIRPYVEQGIKTEYNKLKTSHNIDGQSTSGRLQRWPPRKVLKYENINGNGVHPKLGGRYNYALFDCQVTSHVDFARLYVENYMAKFNAFDDHCDASGVMALLGGVPVFSAAVQTAAGDVRMGRNDWAHCVFIKWDQVKFLQSFSEMEQLVRVMGLPVADEGKLLAELKDWESKGTHLCVNSPVDSVLLQLVQQELKTLQDAVDNMSVEFEEEKTKVQHELQNVARTLKEMEQKVQRLETGQQILETGQQRLETGQQKLETGQQKLETGQQILETGQQNLKYRTGLIEGRVDNLEDRMDFEGDANQRMEKLESRTVLVEDRMDHLGERLSFFFSEPATEQMDDLAMSKESISAASYQESPKPAVYPERLVELIRRDYKGAVLCPFPWRDFAKKNKTPPLDPVETCADQLNQLGKMALKALTDDRMYFSEDEMKCQSTDFRQLCFLSREASVSKIRPVPCYAFTHKTFQEYFAAFYLAHELLTNDKGRDILLAKLSPGDKYLQVWKFLFTMVVSKSHDDAIYLLSRLYACLYHKRPGTTNETEADGDICKDTPFHWTEDRLMSKEEFKMQIFLDETFVLIAECEDGENEPLKDYQKKMSDHKLVHLHLLGNAGYSFLRRFVYRSSTDPGALALADGLQFNCTLTHLNLQCALICDPGAIALAGALQTNCTLIHLSLRYNWITDLGAEAFEIGLQFNCGLKHLDLNQNWIGNQGVVALAKGLESNVTLTYLDLHQPLAVAYGDRTWPFPDSNHGVQIELIGDLGASALARALRTNFTLTYLDLQHNAIGSSGAVALGEALQSNHTLTHLYLTENKCGDSGADALAKALQPTQLNPLQQSYIDDSGVADFNLVKELQSNGSQSTQLTHLDLSVNDISSSGAIALANALQSNCTLVCLDLSFNEIECSGAAALAKALQSNRTLAYLDLSSNDIGDSGATKFAETLQYNDTLTFLDLTGNPVGELGAANLSHVVQSICTLKYDNPA</sequence>
<dbReference type="InterPro" id="IPR052410">
    <property type="entry name" value="DRC5"/>
</dbReference>
<gene>
    <name evidence="5" type="primary">ATG3_2</name>
    <name evidence="5" type="ORF">OS493_038517</name>
</gene>
<evidence type="ECO:0000313" key="6">
    <source>
        <dbReference type="Proteomes" id="UP001163046"/>
    </source>
</evidence>
<accession>A0A9W9Z960</accession>
<evidence type="ECO:0000313" key="5">
    <source>
        <dbReference type="EMBL" id="KAJ7375834.1"/>
    </source>
</evidence>
<dbReference type="InterPro" id="IPR001611">
    <property type="entry name" value="Leu-rich_rpt"/>
</dbReference>
<keyword evidence="4" id="KW-0175">Coiled coil</keyword>
<dbReference type="AlphaFoldDB" id="A0A9W9Z960"/>
<comment type="subcellular location">
    <subcellularLocation>
        <location evidence="1">Cytoplasm</location>
        <location evidence="1">Cytoskeleton</location>
    </subcellularLocation>
</comment>
<dbReference type="OrthoDB" id="5974665at2759"/>
<keyword evidence="2" id="KW-0963">Cytoplasm</keyword>
<proteinExistence type="predicted"/>
<evidence type="ECO:0000256" key="2">
    <source>
        <dbReference type="ARBA" id="ARBA00022490"/>
    </source>
</evidence>
<dbReference type="SMART" id="SM00368">
    <property type="entry name" value="LRR_RI"/>
    <property type="match status" value="9"/>
</dbReference>
<dbReference type="GO" id="GO:0005856">
    <property type="term" value="C:cytoskeleton"/>
    <property type="evidence" value="ECO:0007669"/>
    <property type="project" value="UniProtKB-SubCell"/>
</dbReference>
<name>A0A9W9Z960_9CNID</name>
<protein>
    <submittedName>
        <fullName evidence="5">E2-like enzyme</fullName>
    </submittedName>
</protein>
<dbReference type="Proteomes" id="UP001163046">
    <property type="component" value="Unassembled WGS sequence"/>
</dbReference>
<dbReference type="Pfam" id="PF13516">
    <property type="entry name" value="LRR_6"/>
    <property type="match status" value="9"/>
</dbReference>
<feature type="coiled-coil region" evidence="4">
    <location>
        <begin position="221"/>
        <end position="273"/>
    </location>
</feature>
<dbReference type="EMBL" id="MU826451">
    <property type="protein sequence ID" value="KAJ7375834.1"/>
    <property type="molecule type" value="Genomic_DNA"/>
</dbReference>
<evidence type="ECO:0000256" key="1">
    <source>
        <dbReference type="ARBA" id="ARBA00004245"/>
    </source>
</evidence>
<reference evidence="5" key="1">
    <citation type="submission" date="2023-01" db="EMBL/GenBank/DDBJ databases">
        <title>Genome assembly of the deep-sea coral Lophelia pertusa.</title>
        <authorList>
            <person name="Herrera S."/>
            <person name="Cordes E."/>
        </authorList>
    </citation>
    <scope>NUCLEOTIDE SEQUENCE</scope>
    <source>
        <strain evidence="5">USNM1676648</strain>
        <tissue evidence="5">Polyp</tissue>
    </source>
</reference>
<keyword evidence="6" id="KW-1185">Reference proteome</keyword>
<evidence type="ECO:0000256" key="4">
    <source>
        <dbReference type="SAM" id="Coils"/>
    </source>
</evidence>
<comment type="caution">
    <text evidence="5">The sequence shown here is derived from an EMBL/GenBank/DDBJ whole genome shotgun (WGS) entry which is preliminary data.</text>
</comment>
<keyword evidence="3" id="KW-0206">Cytoskeleton</keyword>
<dbReference type="SUPFAM" id="SSF52047">
    <property type="entry name" value="RNI-like"/>
    <property type="match status" value="2"/>
</dbReference>
<dbReference type="PANTHER" id="PTHR24107">
    <property type="entry name" value="YNEIN REGULATORY COMPLEX SUBUNIT 5"/>
    <property type="match status" value="1"/>
</dbReference>
<dbReference type="Gene3D" id="3.80.10.10">
    <property type="entry name" value="Ribonuclease Inhibitor"/>
    <property type="match status" value="3"/>
</dbReference>
<organism evidence="5 6">
    <name type="scientific">Desmophyllum pertusum</name>
    <dbReference type="NCBI Taxonomy" id="174260"/>
    <lineage>
        <taxon>Eukaryota</taxon>
        <taxon>Metazoa</taxon>
        <taxon>Cnidaria</taxon>
        <taxon>Anthozoa</taxon>
        <taxon>Hexacorallia</taxon>
        <taxon>Scleractinia</taxon>
        <taxon>Caryophylliina</taxon>
        <taxon>Caryophylliidae</taxon>
        <taxon>Desmophyllum</taxon>
    </lineage>
</organism>
<dbReference type="InterPro" id="IPR032675">
    <property type="entry name" value="LRR_dom_sf"/>
</dbReference>
<dbReference type="PANTHER" id="PTHR24107:SF2">
    <property type="entry name" value="NLR FAMILY CARD DOMAIN CONTAINING 3"/>
    <property type="match status" value="1"/>
</dbReference>
<evidence type="ECO:0000256" key="3">
    <source>
        <dbReference type="ARBA" id="ARBA00023212"/>
    </source>
</evidence>